<gene>
    <name evidence="1" type="ORF">LCGC14_0894330</name>
</gene>
<protein>
    <submittedName>
        <fullName evidence="1">Uncharacterized protein</fullName>
    </submittedName>
</protein>
<dbReference type="AlphaFoldDB" id="A0A0F9S588"/>
<proteinExistence type="predicted"/>
<reference evidence="1" key="1">
    <citation type="journal article" date="2015" name="Nature">
        <title>Complex archaea that bridge the gap between prokaryotes and eukaryotes.</title>
        <authorList>
            <person name="Spang A."/>
            <person name="Saw J.H."/>
            <person name="Jorgensen S.L."/>
            <person name="Zaremba-Niedzwiedzka K."/>
            <person name="Martijn J."/>
            <person name="Lind A.E."/>
            <person name="van Eijk R."/>
            <person name="Schleper C."/>
            <person name="Guy L."/>
            <person name="Ettema T.J."/>
        </authorList>
    </citation>
    <scope>NUCLEOTIDE SEQUENCE</scope>
</reference>
<comment type="caution">
    <text evidence="1">The sequence shown here is derived from an EMBL/GenBank/DDBJ whole genome shotgun (WGS) entry which is preliminary data.</text>
</comment>
<evidence type="ECO:0000313" key="1">
    <source>
        <dbReference type="EMBL" id="KKN24493.1"/>
    </source>
</evidence>
<accession>A0A0F9S588</accession>
<sequence length="87" mass="9356">MTIKEQQRAIWNGLGELKLSLHSCDGKTQQHKRLGPDDKSIILALLTEKGAVLSTPGKSNANGWLCNDCTAKGFTATASLMEKDNGV</sequence>
<organism evidence="1">
    <name type="scientific">marine sediment metagenome</name>
    <dbReference type="NCBI Taxonomy" id="412755"/>
    <lineage>
        <taxon>unclassified sequences</taxon>
        <taxon>metagenomes</taxon>
        <taxon>ecological metagenomes</taxon>
    </lineage>
</organism>
<dbReference type="EMBL" id="LAZR01002879">
    <property type="protein sequence ID" value="KKN24493.1"/>
    <property type="molecule type" value="Genomic_DNA"/>
</dbReference>
<name>A0A0F9S588_9ZZZZ</name>